<dbReference type="EMBL" id="CP117417">
    <property type="protein sequence ID" value="WCT76646.1"/>
    <property type="molecule type" value="Genomic_DNA"/>
</dbReference>
<gene>
    <name evidence="1" type="ORF">PQ457_11950</name>
</gene>
<name>A0ABY7TVJ9_9SPHN</name>
<dbReference type="Pfam" id="PF18856">
    <property type="entry name" value="baeRF_family12"/>
    <property type="match status" value="1"/>
</dbReference>
<evidence type="ECO:0000313" key="1">
    <source>
        <dbReference type="EMBL" id="WCT76646.1"/>
    </source>
</evidence>
<keyword evidence="2" id="KW-1185">Reference proteome</keyword>
<protein>
    <submittedName>
        <fullName evidence="1">Host attachment protein</fullName>
    </submittedName>
</protein>
<dbReference type="RefSeq" id="WP_273617058.1">
    <property type="nucleotide sequence ID" value="NZ_CP117417.1"/>
</dbReference>
<accession>A0ABY7TVJ9</accession>
<organism evidence="1 2">
    <name type="scientific">Novosphingobium humi</name>
    <dbReference type="NCBI Taxonomy" id="2282397"/>
    <lineage>
        <taxon>Bacteria</taxon>
        <taxon>Pseudomonadati</taxon>
        <taxon>Pseudomonadota</taxon>
        <taxon>Alphaproteobacteria</taxon>
        <taxon>Sphingomonadales</taxon>
        <taxon>Sphingomonadaceae</taxon>
        <taxon>Novosphingobium</taxon>
    </lineage>
</organism>
<evidence type="ECO:0000313" key="2">
    <source>
        <dbReference type="Proteomes" id="UP001218231"/>
    </source>
</evidence>
<proteinExistence type="predicted"/>
<reference evidence="1 2" key="1">
    <citation type="submission" date="2023-02" db="EMBL/GenBank/DDBJ databases">
        <title>Genome sequence of Novosphingobium humi KACC 19094.</title>
        <authorList>
            <person name="Kim S."/>
            <person name="Heo J."/>
            <person name="Kwon S.-W."/>
        </authorList>
    </citation>
    <scope>NUCLEOTIDE SEQUENCE [LARGE SCALE GENOMIC DNA]</scope>
    <source>
        <strain evidence="1 2">KACC 19094</strain>
    </source>
</reference>
<dbReference type="Proteomes" id="UP001218231">
    <property type="component" value="Chromosome"/>
</dbReference>
<dbReference type="InterPro" id="IPR041374">
    <property type="entry name" value="BaeRF_family12"/>
</dbReference>
<sequence>MLLPHGTVIAVIDARNFRLLRNIGDEANPELAEAPAPHLDAHNHSGASHHGSTVTMAHDAHANAAIEWLAQEVQGHRIAHLVVIAAPRSLGELRKAYTKGIEQALLGELAKDLGEARGPEILAQLRGR</sequence>